<evidence type="ECO:0000256" key="8">
    <source>
        <dbReference type="ARBA" id="ARBA00023002"/>
    </source>
</evidence>
<feature type="binding site" evidence="12">
    <location>
        <position position="127"/>
    </location>
    <ligand>
        <name>substrate</name>
    </ligand>
</feature>
<dbReference type="NCBIfam" id="NF002898">
    <property type="entry name" value="PRK03437.1"/>
    <property type="match status" value="1"/>
</dbReference>
<sequence length="372" mass="38682">MESQRPHPDVPGVPGESGRAIRLAVIPGDGIGPEVTAEALKVLDAVTSGSASGVSFDSTRYDLGAERYLATGEVLPDAVLAEIREHDAILLGAVGGRPGDPALPAGLLERGLLLKLRFELDHYVNLRPSRIYPGAVSPLADPGEVDFVVVREGTEGPYVGNGGRFRPGTPHEVATEVSINTAFGVERVVRDAFARAARRPRRKLTLVHKTNVLVHAGAVWSRVVAAVAPEFPEVSVDYLHVDAATIFLATDPARFDVIVTDNLFGDILTDLAGAVTGGIGLAASGNVNPDRTAPSMFEPVHGSAPDIAGQQKADPTAAILSAALLLDHLGLAEEARRVEDAVVADLAGRTGTVAGGGRRTAAVGDAIAARLT</sequence>
<keyword evidence="6 12" id="KW-0479">Metal-binding</keyword>
<dbReference type="PROSITE" id="PS00470">
    <property type="entry name" value="IDH_IMDH"/>
    <property type="match status" value="1"/>
</dbReference>
<feature type="binding site" evidence="12">
    <location>
        <position position="242"/>
    </location>
    <ligand>
        <name>Mg(2+)</name>
        <dbReference type="ChEBI" id="CHEBI:18420"/>
    </ligand>
</feature>
<keyword evidence="9 12" id="KW-0520">NAD</keyword>
<dbReference type="SUPFAM" id="SSF53659">
    <property type="entry name" value="Isocitrate/Isopropylmalate dehydrogenase-like"/>
    <property type="match status" value="1"/>
</dbReference>
<evidence type="ECO:0000256" key="12">
    <source>
        <dbReference type="HAMAP-Rule" id="MF_01035"/>
    </source>
</evidence>
<feature type="binding site" evidence="12">
    <location>
        <position position="242"/>
    </location>
    <ligand>
        <name>substrate</name>
    </ligand>
</feature>
<feature type="binding site" evidence="12">
    <location>
        <position position="117"/>
    </location>
    <ligand>
        <name>substrate</name>
    </ligand>
</feature>
<keyword evidence="3 12" id="KW-0432">Leucine biosynthesis</keyword>
<dbReference type="KEGG" id="nmes:H9L09_16370"/>
<dbReference type="UniPathway" id="UPA00048">
    <property type="reaction ID" value="UER00072"/>
</dbReference>
<feature type="site" description="Important for catalysis" evidence="12">
    <location>
        <position position="209"/>
    </location>
</feature>
<keyword evidence="15" id="KW-1185">Reference proteome</keyword>
<evidence type="ECO:0000256" key="9">
    <source>
        <dbReference type="ARBA" id="ARBA00023027"/>
    </source>
</evidence>
<dbReference type="GO" id="GO:0000287">
    <property type="term" value="F:magnesium ion binding"/>
    <property type="evidence" value="ECO:0007669"/>
    <property type="project" value="InterPro"/>
</dbReference>
<dbReference type="Proteomes" id="UP000515947">
    <property type="component" value="Chromosome"/>
</dbReference>
<evidence type="ECO:0000256" key="10">
    <source>
        <dbReference type="ARBA" id="ARBA00023211"/>
    </source>
</evidence>
<dbReference type="GO" id="GO:0003862">
    <property type="term" value="F:3-isopropylmalate dehydrogenase activity"/>
    <property type="evidence" value="ECO:0007669"/>
    <property type="project" value="UniProtKB-UniRule"/>
</dbReference>
<dbReference type="EMBL" id="CP060713">
    <property type="protein sequence ID" value="QNN55108.1"/>
    <property type="molecule type" value="Genomic_DNA"/>
</dbReference>
<dbReference type="InterPro" id="IPR050501">
    <property type="entry name" value="ICDH/IPMDH"/>
</dbReference>
<dbReference type="GO" id="GO:0005737">
    <property type="term" value="C:cytoplasm"/>
    <property type="evidence" value="ECO:0007669"/>
    <property type="project" value="UniProtKB-SubCell"/>
</dbReference>
<dbReference type="PANTHER" id="PTHR43275:SF1">
    <property type="entry name" value="D-MALATE DEHYDROGENASE [DECARBOXYLATING]"/>
    <property type="match status" value="1"/>
</dbReference>
<protein>
    <recommendedName>
        <fullName evidence="12">3-isopropylmalate dehydrogenase</fullName>
        <ecNumber evidence="12">1.1.1.85</ecNumber>
    </recommendedName>
    <alternativeName>
        <fullName evidence="12">3-IPM-DH</fullName>
    </alternativeName>
    <alternativeName>
        <fullName evidence="12">Beta-IPM dehydrogenase</fullName>
        <shortName evidence="12">IMDH</shortName>
    </alternativeName>
</protein>
<evidence type="ECO:0000256" key="5">
    <source>
        <dbReference type="ARBA" id="ARBA00022605"/>
    </source>
</evidence>
<dbReference type="InterPro" id="IPR019818">
    <property type="entry name" value="IsoCit/isopropylmalate_DH_CS"/>
</dbReference>
<dbReference type="HAMAP" id="MF_01035">
    <property type="entry name" value="LeuB_type2"/>
    <property type="match status" value="1"/>
</dbReference>
<dbReference type="Gene3D" id="3.40.718.10">
    <property type="entry name" value="Isopropylmalate Dehydrogenase"/>
    <property type="match status" value="1"/>
</dbReference>
<gene>
    <name evidence="12" type="primary">leuB</name>
    <name evidence="14" type="ORF">H9L09_16370</name>
</gene>
<comment type="cofactor">
    <cofactor evidence="2">
        <name>Mn(2+)</name>
        <dbReference type="ChEBI" id="CHEBI:29035"/>
    </cofactor>
</comment>
<evidence type="ECO:0000313" key="14">
    <source>
        <dbReference type="EMBL" id="QNN55108.1"/>
    </source>
</evidence>
<comment type="function">
    <text evidence="12">Catalyzes the oxidation of 3-carboxy-2-hydroxy-4-methylpentanoate (3-isopropylmalate) to 3-carboxy-4-methyl-2-oxopentanoate. The product decarboxylates to 4-methyl-2 oxopentanoate.</text>
</comment>
<evidence type="ECO:0000313" key="15">
    <source>
        <dbReference type="Proteomes" id="UP000515947"/>
    </source>
</evidence>
<evidence type="ECO:0000256" key="7">
    <source>
        <dbReference type="ARBA" id="ARBA00022842"/>
    </source>
</evidence>
<comment type="similarity">
    <text evidence="12">Belongs to the isocitrate and isopropylmalate dehydrogenases family. LeuB type 2 subfamily.</text>
</comment>
<feature type="binding site" evidence="12">
    <location>
        <position position="151"/>
    </location>
    <ligand>
        <name>substrate</name>
    </ligand>
</feature>
<dbReference type="GO" id="GO:0009098">
    <property type="term" value="P:L-leucine biosynthetic process"/>
    <property type="evidence" value="ECO:0007669"/>
    <property type="project" value="UniProtKB-UniRule"/>
</dbReference>
<comment type="catalytic activity">
    <reaction evidence="1 12">
        <text>(2R,3S)-3-isopropylmalate + NAD(+) = 4-methyl-2-oxopentanoate + CO2 + NADH</text>
        <dbReference type="Rhea" id="RHEA:32271"/>
        <dbReference type="ChEBI" id="CHEBI:16526"/>
        <dbReference type="ChEBI" id="CHEBI:17865"/>
        <dbReference type="ChEBI" id="CHEBI:35121"/>
        <dbReference type="ChEBI" id="CHEBI:57540"/>
        <dbReference type="ChEBI" id="CHEBI:57945"/>
        <dbReference type="EC" id="1.1.1.85"/>
    </reaction>
</comment>
<dbReference type="AlphaFoldDB" id="A0A7G9RHN3"/>
<organism evidence="14 15">
    <name type="scientific">Nocardioides mesophilus</name>
    <dbReference type="NCBI Taxonomy" id="433659"/>
    <lineage>
        <taxon>Bacteria</taxon>
        <taxon>Bacillati</taxon>
        <taxon>Actinomycetota</taxon>
        <taxon>Actinomycetes</taxon>
        <taxon>Propionibacteriales</taxon>
        <taxon>Nocardioidaceae</taxon>
        <taxon>Nocardioides</taxon>
    </lineage>
</organism>
<evidence type="ECO:0000256" key="4">
    <source>
        <dbReference type="ARBA" id="ARBA00022490"/>
    </source>
</evidence>
<dbReference type="Pfam" id="PF00180">
    <property type="entry name" value="Iso_dh"/>
    <property type="match status" value="1"/>
</dbReference>
<keyword evidence="5 12" id="KW-0028">Amino-acid biosynthesis</keyword>
<comment type="pathway">
    <text evidence="12">Amino-acid biosynthesis; L-leucine biosynthesis; L-leucine from 3-methyl-2-oxobutanoate: step 3/4.</text>
</comment>
<evidence type="ECO:0000256" key="3">
    <source>
        <dbReference type="ARBA" id="ARBA00022430"/>
    </source>
</evidence>
<comment type="cofactor">
    <cofactor evidence="12">
        <name>Mg(2+)</name>
        <dbReference type="ChEBI" id="CHEBI:18420"/>
    </cofactor>
    <cofactor evidence="12">
        <name>Mn(2+)</name>
        <dbReference type="ChEBI" id="CHEBI:29035"/>
    </cofactor>
    <text evidence="12">Binds 1 Mg(2+) or Mn(2+) ion per subunit.</text>
</comment>
<dbReference type="PANTHER" id="PTHR43275">
    <property type="entry name" value="D-MALATE DEHYDROGENASE [DECARBOXYLATING]"/>
    <property type="match status" value="1"/>
</dbReference>
<feature type="binding site" evidence="12">
    <location>
        <position position="266"/>
    </location>
    <ligand>
        <name>Mg(2+)</name>
        <dbReference type="ChEBI" id="CHEBI:18420"/>
    </ligand>
</feature>
<keyword evidence="4 12" id="KW-0963">Cytoplasm</keyword>
<keyword evidence="8 12" id="KW-0560">Oxidoreductase</keyword>
<evidence type="ECO:0000256" key="2">
    <source>
        <dbReference type="ARBA" id="ARBA00001936"/>
    </source>
</evidence>
<feature type="site" description="Important for catalysis" evidence="12">
    <location>
        <position position="158"/>
    </location>
</feature>
<evidence type="ECO:0000259" key="13">
    <source>
        <dbReference type="SMART" id="SM01329"/>
    </source>
</evidence>
<feature type="domain" description="Isopropylmalate dehydrogenase-like" evidence="13">
    <location>
        <begin position="22"/>
        <end position="367"/>
    </location>
</feature>
<dbReference type="SMART" id="SM01329">
    <property type="entry name" value="Iso_dh"/>
    <property type="match status" value="1"/>
</dbReference>
<dbReference type="InterPro" id="IPR023698">
    <property type="entry name" value="LeuB_actb"/>
</dbReference>
<evidence type="ECO:0000256" key="6">
    <source>
        <dbReference type="ARBA" id="ARBA00022723"/>
    </source>
</evidence>
<reference evidence="14 15" key="1">
    <citation type="submission" date="2020-08" db="EMBL/GenBank/DDBJ databases">
        <title>Genome sequence of Nocardioides mesophilus KACC 16243T.</title>
        <authorList>
            <person name="Hyun D.-W."/>
            <person name="Bae J.-W."/>
        </authorList>
    </citation>
    <scope>NUCLEOTIDE SEQUENCE [LARGE SCALE GENOMIC DNA]</scope>
    <source>
        <strain evidence="14 15">KACC 16243</strain>
    </source>
</reference>
<dbReference type="InterPro" id="IPR024084">
    <property type="entry name" value="IsoPropMal-DH-like_dom"/>
</dbReference>
<feature type="binding site" evidence="12">
    <location>
        <position position="270"/>
    </location>
    <ligand>
        <name>Mg(2+)</name>
        <dbReference type="ChEBI" id="CHEBI:18420"/>
    </ligand>
</feature>
<feature type="binding site" evidence="12">
    <location>
        <begin position="302"/>
        <end position="314"/>
    </location>
    <ligand>
        <name>NAD(+)</name>
        <dbReference type="ChEBI" id="CHEBI:57540"/>
    </ligand>
</feature>
<accession>A0A7G9RHN3</accession>
<name>A0A7G9RHN3_9ACTN</name>
<keyword evidence="11 12" id="KW-0100">Branched-chain amino acid biosynthesis</keyword>
<evidence type="ECO:0000256" key="11">
    <source>
        <dbReference type="ARBA" id="ARBA00023304"/>
    </source>
</evidence>
<dbReference type="GO" id="GO:0051287">
    <property type="term" value="F:NAD binding"/>
    <property type="evidence" value="ECO:0007669"/>
    <property type="project" value="InterPro"/>
</dbReference>
<comment type="subcellular location">
    <subcellularLocation>
        <location evidence="12">Cytoplasm</location>
    </subcellularLocation>
</comment>
<evidence type="ECO:0000256" key="1">
    <source>
        <dbReference type="ARBA" id="ARBA00000624"/>
    </source>
</evidence>
<keyword evidence="7 12" id="KW-0460">Magnesium</keyword>
<comment type="subunit">
    <text evidence="12">Homodimer.</text>
</comment>
<dbReference type="EC" id="1.1.1.85" evidence="12"/>
<keyword evidence="10 12" id="KW-0464">Manganese</keyword>
<proteinExistence type="inferred from homology"/>